<name>A0AAE3W2H5_9ACTN</name>
<organism evidence="4 5">
    <name type="scientific">Catenuloplanes indicus</name>
    <dbReference type="NCBI Taxonomy" id="137267"/>
    <lineage>
        <taxon>Bacteria</taxon>
        <taxon>Bacillati</taxon>
        <taxon>Actinomycetota</taxon>
        <taxon>Actinomycetes</taxon>
        <taxon>Micromonosporales</taxon>
        <taxon>Micromonosporaceae</taxon>
        <taxon>Catenuloplanes</taxon>
    </lineage>
</organism>
<dbReference type="Gene3D" id="3.40.630.30">
    <property type="match status" value="1"/>
</dbReference>
<reference evidence="4 5" key="1">
    <citation type="submission" date="2023-07" db="EMBL/GenBank/DDBJ databases">
        <title>Sequencing the genomes of 1000 actinobacteria strains.</title>
        <authorList>
            <person name="Klenk H.-P."/>
        </authorList>
    </citation>
    <scope>NUCLEOTIDE SEQUENCE [LARGE SCALE GENOMIC DNA]</scope>
    <source>
        <strain evidence="4 5">DSM 44709</strain>
    </source>
</reference>
<dbReference type="CDD" id="cd04301">
    <property type="entry name" value="NAT_SF"/>
    <property type="match status" value="1"/>
</dbReference>
<dbReference type="Pfam" id="PF00583">
    <property type="entry name" value="Acetyltransf_1"/>
    <property type="match status" value="1"/>
</dbReference>
<dbReference type="PANTHER" id="PTHR43877:SF2">
    <property type="entry name" value="AMINOALKYLPHOSPHONATE N-ACETYLTRANSFERASE-RELATED"/>
    <property type="match status" value="1"/>
</dbReference>
<evidence type="ECO:0000256" key="1">
    <source>
        <dbReference type="ARBA" id="ARBA00022679"/>
    </source>
</evidence>
<dbReference type="EMBL" id="JAUSUZ010000001">
    <property type="protein sequence ID" value="MDQ0368135.1"/>
    <property type="molecule type" value="Genomic_DNA"/>
</dbReference>
<gene>
    <name evidence="4" type="ORF">J2S42_004804</name>
</gene>
<feature type="domain" description="N-acetyltransferase" evidence="3">
    <location>
        <begin position="14"/>
        <end position="177"/>
    </location>
</feature>
<dbReference type="PANTHER" id="PTHR43877">
    <property type="entry name" value="AMINOALKYLPHOSPHONATE N-ACETYLTRANSFERASE-RELATED-RELATED"/>
    <property type="match status" value="1"/>
</dbReference>
<keyword evidence="1" id="KW-0808">Transferase</keyword>
<evidence type="ECO:0000256" key="2">
    <source>
        <dbReference type="ARBA" id="ARBA00023315"/>
    </source>
</evidence>
<dbReference type="Proteomes" id="UP001240236">
    <property type="component" value="Unassembled WGS sequence"/>
</dbReference>
<dbReference type="GO" id="GO:0016747">
    <property type="term" value="F:acyltransferase activity, transferring groups other than amino-acyl groups"/>
    <property type="evidence" value="ECO:0007669"/>
    <property type="project" value="InterPro"/>
</dbReference>
<dbReference type="PROSITE" id="PS51186">
    <property type="entry name" value="GNAT"/>
    <property type="match status" value="1"/>
</dbReference>
<dbReference type="RefSeq" id="WP_307242596.1">
    <property type="nucleotide sequence ID" value="NZ_JAUSUZ010000001.1"/>
</dbReference>
<proteinExistence type="predicted"/>
<dbReference type="InterPro" id="IPR050832">
    <property type="entry name" value="Bact_Acetyltransf"/>
</dbReference>
<protein>
    <submittedName>
        <fullName evidence="4">RimJ/RimL family protein N-acetyltransferase</fullName>
    </submittedName>
</protein>
<dbReference type="AlphaFoldDB" id="A0AAE3W2H5"/>
<evidence type="ECO:0000313" key="5">
    <source>
        <dbReference type="Proteomes" id="UP001240236"/>
    </source>
</evidence>
<comment type="caution">
    <text evidence="4">The sequence shown here is derived from an EMBL/GenBank/DDBJ whole genome shotgun (WGS) entry which is preliminary data.</text>
</comment>
<sequence>MTSTIAPVRHPEPRTIARVRVPDAARMRALRLEMLADSPLAFLETVADAAARPHEDFRAQIAHNIRSGLAAQFAAVEDGRFVGHAGGIVLAADRRVTVIFAVYVTPRLRGTGLVGDLIEAVARWSRDERRPELMLEVVNGNDRAVRAYERLGFRDTGVRVPHPTIPGLTELQMRRPA</sequence>
<accession>A0AAE3W2H5</accession>
<dbReference type="InterPro" id="IPR016181">
    <property type="entry name" value="Acyl_CoA_acyltransferase"/>
</dbReference>
<evidence type="ECO:0000259" key="3">
    <source>
        <dbReference type="PROSITE" id="PS51186"/>
    </source>
</evidence>
<keyword evidence="5" id="KW-1185">Reference proteome</keyword>
<dbReference type="InterPro" id="IPR000182">
    <property type="entry name" value="GNAT_dom"/>
</dbReference>
<evidence type="ECO:0000313" key="4">
    <source>
        <dbReference type="EMBL" id="MDQ0368135.1"/>
    </source>
</evidence>
<dbReference type="SUPFAM" id="SSF55729">
    <property type="entry name" value="Acyl-CoA N-acyltransferases (Nat)"/>
    <property type="match status" value="1"/>
</dbReference>
<keyword evidence="2" id="KW-0012">Acyltransferase</keyword>